<organism evidence="2 3">
    <name type="scientific">Arcticibacter pallidicorallinus</name>
    <dbReference type="NCBI Taxonomy" id="1259464"/>
    <lineage>
        <taxon>Bacteria</taxon>
        <taxon>Pseudomonadati</taxon>
        <taxon>Bacteroidota</taxon>
        <taxon>Sphingobacteriia</taxon>
        <taxon>Sphingobacteriales</taxon>
        <taxon>Sphingobacteriaceae</taxon>
        <taxon>Arcticibacter</taxon>
    </lineage>
</organism>
<comment type="caution">
    <text evidence="2">The sequence shown here is derived from an EMBL/GenBank/DDBJ whole genome shotgun (WGS) entry which is preliminary data.</text>
</comment>
<reference evidence="2 3" key="1">
    <citation type="submission" date="2018-03" db="EMBL/GenBank/DDBJ databases">
        <title>Genomic Encyclopedia of Type Strains, Phase III (KMG-III): the genomes of soil and plant-associated and newly described type strains.</title>
        <authorList>
            <person name="Whitman W."/>
        </authorList>
    </citation>
    <scope>NUCLEOTIDE SEQUENCE [LARGE SCALE GENOMIC DNA]</scope>
    <source>
        <strain evidence="2 3">CGMCC 1.9313</strain>
    </source>
</reference>
<evidence type="ECO:0000313" key="3">
    <source>
        <dbReference type="Proteomes" id="UP000238034"/>
    </source>
</evidence>
<proteinExistence type="predicted"/>
<dbReference type="Pfam" id="PF03334">
    <property type="entry name" value="PhaG_MnhG_YufB"/>
    <property type="match status" value="1"/>
</dbReference>
<accession>A0A2T0U5G2</accession>
<name>A0A2T0U5G2_9SPHI</name>
<feature type="transmembrane region" description="Helical" evidence="1">
    <location>
        <begin position="68"/>
        <end position="88"/>
    </location>
</feature>
<keyword evidence="1" id="KW-1133">Transmembrane helix</keyword>
<dbReference type="NCBIfam" id="TIGR01300">
    <property type="entry name" value="CPA3_mnhG_phaG"/>
    <property type="match status" value="1"/>
</dbReference>
<protein>
    <submittedName>
        <fullName evidence="2">Multisubunit sodium/proton antiporter MrpG subunit</fullName>
    </submittedName>
</protein>
<dbReference type="InterPro" id="IPR005133">
    <property type="entry name" value="PhaG_MnhG_YufB"/>
</dbReference>
<dbReference type="GO" id="GO:0015385">
    <property type="term" value="F:sodium:proton antiporter activity"/>
    <property type="evidence" value="ECO:0007669"/>
    <property type="project" value="TreeGrafter"/>
</dbReference>
<sequence>MTNTLICIFSTIGALSILFASIGIVRMPDFYLRLSVTVKAATLGVGLLLACAAFFFPDVSVTTRAMAIVFFLILTAPVAAHMIGRTAYHSGTPTWEGTLLDELDEDYKKQRAGMLEDANKEAAAAAEVRRSKEDDSE</sequence>
<evidence type="ECO:0000256" key="1">
    <source>
        <dbReference type="SAM" id="Phobius"/>
    </source>
</evidence>
<feature type="transmembrane region" description="Helical" evidence="1">
    <location>
        <begin position="30"/>
        <end position="56"/>
    </location>
</feature>
<dbReference type="RefSeq" id="WP_106292745.1">
    <property type="nucleotide sequence ID" value="NZ_PVTH01000004.1"/>
</dbReference>
<evidence type="ECO:0000313" key="2">
    <source>
        <dbReference type="EMBL" id="PRY53165.1"/>
    </source>
</evidence>
<dbReference type="PANTHER" id="PTHR34703:SF1">
    <property type="entry name" value="ANTIPORTER SUBUNIT MNHG2-RELATED"/>
    <property type="match status" value="1"/>
</dbReference>
<dbReference type="NCBIfam" id="NF009314">
    <property type="entry name" value="PRK12674.1-2"/>
    <property type="match status" value="1"/>
</dbReference>
<keyword evidence="1" id="KW-0472">Membrane</keyword>
<keyword evidence="3" id="KW-1185">Reference proteome</keyword>
<dbReference type="PANTHER" id="PTHR34703">
    <property type="entry name" value="ANTIPORTER SUBUNIT MNHG2-RELATED"/>
    <property type="match status" value="1"/>
</dbReference>
<dbReference type="OrthoDB" id="9806575at2"/>
<dbReference type="EMBL" id="PVTH01000004">
    <property type="protein sequence ID" value="PRY53165.1"/>
    <property type="molecule type" value="Genomic_DNA"/>
</dbReference>
<keyword evidence="1" id="KW-0812">Transmembrane</keyword>
<gene>
    <name evidence="2" type="ORF">B0I27_104174</name>
</gene>
<dbReference type="AlphaFoldDB" id="A0A2T0U5G2"/>
<dbReference type="Proteomes" id="UP000238034">
    <property type="component" value="Unassembled WGS sequence"/>
</dbReference>